<evidence type="ECO:0000313" key="12">
    <source>
        <dbReference type="EMBL" id="MBE5039447.1"/>
    </source>
</evidence>
<dbReference type="GO" id="GO:0009423">
    <property type="term" value="P:chorismate biosynthetic process"/>
    <property type="evidence" value="ECO:0007669"/>
    <property type="project" value="UniProtKB-UniRule"/>
</dbReference>
<comment type="function">
    <text evidence="11">Catalyzes the specific phosphorylation of the 3-hydroxyl group of shikimic acid using ATP as a cosubstrate.</text>
</comment>
<keyword evidence="6 11" id="KW-0547">Nucleotide-binding</keyword>
<keyword evidence="4 11" id="KW-0028">Amino-acid biosynthesis</keyword>
<keyword evidence="9 11" id="KW-0057">Aromatic amino acid biosynthesis</keyword>
<comment type="catalytic activity">
    <reaction evidence="10 11">
        <text>shikimate + ATP = 3-phosphoshikimate + ADP + H(+)</text>
        <dbReference type="Rhea" id="RHEA:13121"/>
        <dbReference type="ChEBI" id="CHEBI:15378"/>
        <dbReference type="ChEBI" id="CHEBI:30616"/>
        <dbReference type="ChEBI" id="CHEBI:36208"/>
        <dbReference type="ChEBI" id="CHEBI:145989"/>
        <dbReference type="ChEBI" id="CHEBI:456216"/>
        <dbReference type="EC" id="2.7.1.71"/>
    </reaction>
</comment>
<evidence type="ECO:0000256" key="8">
    <source>
        <dbReference type="ARBA" id="ARBA00022840"/>
    </source>
</evidence>
<evidence type="ECO:0000256" key="11">
    <source>
        <dbReference type="HAMAP-Rule" id="MF_00109"/>
    </source>
</evidence>
<evidence type="ECO:0000256" key="10">
    <source>
        <dbReference type="ARBA" id="ARBA00048567"/>
    </source>
</evidence>
<keyword evidence="5 11" id="KW-0808">Transferase</keyword>
<evidence type="ECO:0000256" key="7">
    <source>
        <dbReference type="ARBA" id="ARBA00022777"/>
    </source>
</evidence>
<evidence type="ECO:0000256" key="1">
    <source>
        <dbReference type="ARBA" id="ARBA00004842"/>
    </source>
</evidence>
<dbReference type="InterPro" id="IPR031322">
    <property type="entry name" value="Shikimate/glucono_kinase"/>
</dbReference>
<feature type="binding site" evidence="11">
    <location>
        <position position="80"/>
    </location>
    <ligand>
        <name>substrate</name>
    </ligand>
</feature>
<evidence type="ECO:0000256" key="4">
    <source>
        <dbReference type="ARBA" id="ARBA00022605"/>
    </source>
</evidence>
<dbReference type="PANTHER" id="PTHR21087:SF16">
    <property type="entry name" value="SHIKIMATE KINASE 1, CHLOROPLASTIC"/>
    <property type="match status" value="1"/>
</dbReference>
<keyword evidence="11" id="KW-0479">Metal-binding</keyword>
<dbReference type="GO" id="GO:0005829">
    <property type="term" value="C:cytosol"/>
    <property type="evidence" value="ECO:0007669"/>
    <property type="project" value="TreeGrafter"/>
</dbReference>
<dbReference type="InterPro" id="IPR023000">
    <property type="entry name" value="Shikimate_kinase_CS"/>
</dbReference>
<dbReference type="InterPro" id="IPR027417">
    <property type="entry name" value="P-loop_NTPase"/>
</dbReference>
<dbReference type="EC" id="2.7.1.71" evidence="3 11"/>
<comment type="caution">
    <text evidence="12">The sequence shown here is derived from an EMBL/GenBank/DDBJ whole genome shotgun (WGS) entry which is preliminary data.</text>
</comment>
<dbReference type="AlphaFoldDB" id="A0A9D5R801"/>
<dbReference type="PRINTS" id="PR01100">
    <property type="entry name" value="SHIKIMTKNASE"/>
</dbReference>
<evidence type="ECO:0000256" key="2">
    <source>
        <dbReference type="ARBA" id="ARBA00006997"/>
    </source>
</evidence>
<keyword evidence="13" id="KW-1185">Reference proteome</keyword>
<dbReference type="Gene3D" id="3.40.50.300">
    <property type="entry name" value="P-loop containing nucleotide triphosphate hydrolases"/>
    <property type="match status" value="1"/>
</dbReference>
<organism evidence="12 13">
    <name type="scientific">Ructibacterium gallinarum</name>
    <dbReference type="NCBI Taxonomy" id="2779355"/>
    <lineage>
        <taxon>Bacteria</taxon>
        <taxon>Bacillati</taxon>
        <taxon>Bacillota</taxon>
        <taxon>Clostridia</taxon>
        <taxon>Eubacteriales</taxon>
        <taxon>Oscillospiraceae</taxon>
        <taxon>Ructibacterium</taxon>
    </lineage>
</organism>
<keyword evidence="11" id="KW-0460">Magnesium</keyword>
<dbReference type="GO" id="GO:0009073">
    <property type="term" value="P:aromatic amino acid family biosynthetic process"/>
    <property type="evidence" value="ECO:0007669"/>
    <property type="project" value="UniProtKB-KW"/>
</dbReference>
<feature type="binding site" evidence="11">
    <location>
        <position position="133"/>
    </location>
    <ligand>
        <name>substrate</name>
    </ligand>
</feature>
<gene>
    <name evidence="11" type="primary">aroK</name>
    <name evidence="12" type="ORF">INF28_03085</name>
</gene>
<keyword evidence="11" id="KW-0963">Cytoplasm</keyword>
<comment type="similarity">
    <text evidence="2 11">Belongs to the shikimate kinase family.</text>
</comment>
<dbReference type="GO" id="GO:0004765">
    <property type="term" value="F:shikimate kinase activity"/>
    <property type="evidence" value="ECO:0007669"/>
    <property type="project" value="UniProtKB-UniRule"/>
</dbReference>
<evidence type="ECO:0000313" key="13">
    <source>
        <dbReference type="Proteomes" id="UP000806542"/>
    </source>
</evidence>
<reference evidence="12" key="1">
    <citation type="submission" date="2020-10" db="EMBL/GenBank/DDBJ databases">
        <title>ChiBAC.</title>
        <authorList>
            <person name="Zenner C."/>
            <person name="Hitch T.C.A."/>
            <person name="Clavel T."/>
        </authorList>
    </citation>
    <scope>NUCLEOTIDE SEQUENCE</scope>
    <source>
        <strain evidence="12">DSM 107454</strain>
    </source>
</reference>
<dbReference type="GO" id="GO:0008652">
    <property type="term" value="P:amino acid biosynthetic process"/>
    <property type="evidence" value="ECO:0007669"/>
    <property type="project" value="UniProtKB-KW"/>
</dbReference>
<dbReference type="Pfam" id="PF01202">
    <property type="entry name" value="SKI"/>
    <property type="match status" value="1"/>
</dbReference>
<feature type="binding site" evidence="11">
    <location>
        <begin position="13"/>
        <end position="18"/>
    </location>
    <ligand>
        <name>ATP</name>
        <dbReference type="ChEBI" id="CHEBI:30616"/>
    </ligand>
</feature>
<feature type="binding site" evidence="11">
    <location>
        <position position="59"/>
    </location>
    <ligand>
        <name>substrate</name>
    </ligand>
</feature>
<dbReference type="PROSITE" id="PS01128">
    <property type="entry name" value="SHIKIMATE_KINASE"/>
    <property type="match status" value="1"/>
</dbReference>
<dbReference type="PANTHER" id="PTHR21087">
    <property type="entry name" value="SHIKIMATE KINASE"/>
    <property type="match status" value="1"/>
</dbReference>
<dbReference type="EMBL" id="JADCKB010000004">
    <property type="protein sequence ID" value="MBE5039447.1"/>
    <property type="molecule type" value="Genomic_DNA"/>
</dbReference>
<evidence type="ECO:0000256" key="3">
    <source>
        <dbReference type="ARBA" id="ARBA00012154"/>
    </source>
</evidence>
<feature type="binding site" evidence="11">
    <location>
        <position position="17"/>
    </location>
    <ligand>
        <name>Mg(2+)</name>
        <dbReference type="ChEBI" id="CHEBI:18420"/>
    </ligand>
</feature>
<dbReference type="RefSeq" id="WP_226392006.1">
    <property type="nucleotide sequence ID" value="NZ_JADCKB010000004.1"/>
</dbReference>
<dbReference type="InterPro" id="IPR000623">
    <property type="entry name" value="Shikimate_kinase/TSH1"/>
</dbReference>
<keyword evidence="8 11" id="KW-0067">ATP-binding</keyword>
<dbReference type="GO" id="GO:0000287">
    <property type="term" value="F:magnesium ion binding"/>
    <property type="evidence" value="ECO:0007669"/>
    <property type="project" value="UniProtKB-UniRule"/>
</dbReference>
<comment type="subunit">
    <text evidence="11">Monomer.</text>
</comment>
<comment type="subcellular location">
    <subcellularLocation>
        <location evidence="11">Cytoplasm</location>
    </subcellularLocation>
</comment>
<feature type="binding site" evidence="11">
    <location>
        <position position="116"/>
    </location>
    <ligand>
        <name>ATP</name>
        <dbReference type="ChEBI" id="CHEBI:30616"/>
    </ligand>
</feature>
<evidence type="ECO:0000256" key="6">
    <source>
        <dbReference type="ARBA" id="ARBA00022741"/>
    </source>
</evidence>
<feature type="binding site" evidence="11">
    <location>
        <position position="35"/>
    </location>
    <ligand>
        <name>substrate</name>
    </ligand>
</feature>
<accession>A0A9D5R801</accession>
<keyword evidence="7 11" id="KW-0418">Kinase</keyword>
<evidence type="ECO:0000256" key="9">
    <source>
        <dbReference type="ARBA" id="ARBA00023141"/>
    </source>
</evidence>
<proteinExistence type="inferred from homology"/>
<sequence>MTKKDIILIGMPGCGKTSIGRRIAPELKRMFLDLDAEIERISDKSIAQIFAREGEAAFRRIETEVFRKSLGQGCVIATGGGIVTQPENQKIAAAGLIVFADRPLEQILGDVDISARPLLAAGKERLYRLWKERYPVYCAWADIHIQNNGTMEEAAKKIIDEVNRYEDDGD</sequence>
<protein>
    <recommendedName>
        <fullName evidence="3 11">Shikimate kinase</fullName>
        <shortName evidence="11">SK</shortName>
        <ecNumber evidence="3 11">2.7.1.71</ecNumber>
    </recommendedName>
</protein>
<comment type="caution">
    <text evidence="11">Lacks conserved residue(s) required for the propagation of feature annotation.</text>
</comment>
<dbReference type="SUPFAM" id="SSF52540">
    <property type="entry name" value="P-loop containing nucleoside triphosphate hydrolases"/>
    <property type="match status" value="1"/>
</dbReference>
<comment type="pathway">
    <text evidence="1 11">Metabolic intermediate biosynthesis; chorismate biosynthesis; chorismate from D-erythrose 4-phosphate and phosphoenolpyruvate: step 5/7.</text>
</comment>
<comment type="cofactor">
    <cofactor evidence="11">
        <name>Mg(2+)</name>
        <dbReference type="ChEBI" id="CHEBI:18420"/>
    </cofactor>
    <text evidence="11">Binds 1 Mg(2+) ion per subunit.</text>
</comment>
<dbReference type="Proteomes" id="UP000806542">
    <property type="component" value="Unassembled WGS sequence"/>
</dbReference>
<name>A0A9D5R801_9FIRM</name>
<dbReference type="GO" id="GO:0005524">
    <property type="term" value="F:ATP binding"/>
    <property type="evidence" value="ECO:0007669"/>
    <property type="project" value="UniProtKB-UniRule"/>
</dbReference>
<evidence type="ECO:0000256" key="5">
    <source>
        <dbReference type="ARBA" id="ARBA00022679"/>
    </source>
</evidence>
<dbReference type="CDD" id="cd00464">
    <property type="entry name" value="SK"/>
    <property type="match status" value="1"/>
</dbReference>
<dbReference type="HAMAP" id="MF_00109">
    <property type="entry name" value="Shikimate_kinase"/>
    <property type="match status" value="1"/>
</dbReference>